<name>C0P7C2_MAIZE</name>
<dbReference type="EMBL" id="BT064191">
    <property type="protein sequence ID" value="ACN28888.1"/>
    <property type="molecule type" value="mRNA"/>
</dbReference>
<organism evidence="2">
    <name type="scientific">Zea mays</name>
    <name type="common">Maize</name>
    <dbReference type="NCBI Taxonomy" id="4577"/>
    <lineage>
        <taxon>Eukaryota</taxon>
        <taxon>Viridiplantae</taxon>
        <taxon>Streptophyta</taxon>
        <taxon>Embryophyta</taxon>
        <taxon>Tracheophyta</taxon>
        <taxon>Spermatophyta</taxon>
        <taxon>Magnoliopsida</taxon>
        <taxon>Liliopsida</taxon>
        <taxon>Poales</taxon>
        <taxon>Poaceae</taxon>
        <taxon>PACMAD clade</taxon>
        <taxon>Panicoideae</taxon>
        <taxon>Andropogonodae</taxon>
        <taxon>Andropogoneae</taxon>
        <taxon>Tripsacinae</taxon>
        <taxon>Zea</taxon>
    </lineage>
</organism>
<protein>
    <submittedName>
        <fullName evidence="2">Uncharacterized protein</fullName>
    </submittedName>
</protein>
<feature type="region of interest" description="Disordered" evidence="1">
    <location>
        <begin position="71"/>
        <end position="114"/>
    </location>
</feature>
<feature type="region of interest" description="Disordered" evidence="1">
    <location>
        <begin position="1"/>
        <end position="36"/>
    </location>
</feature>
<proteinExistence type="evidence at transcript level"/>
<sequence>MSRPRLVSSSLPRDVSTPPILTGCRHQPAADPRRRVTTHDPLWFQIRPESRAAICTSSPFARLARWRTRCTAPGHSDPGTRRTRTKSSCGSTRCTGTSTRRSTGCNPGSACSKG</sequence>
<dbReference type="AlphaFoldDB" id="C0P7C2"/>
<feature type="compositionally biased region" description="Low complexity" evidence="1">
    <location>
        <begin position="86"/>
        <end position="105"/>
    </location>
</feature>
<evidence type="ECO:0000313" key="2">
    <source>
        <dbReference type="EMBL" id="ACN28888.1"/>
    </source>
</evidence>
<evidence type="ECO:0000256" key="1">
    <source>
        <dbReference type="SAM" id="MobiDB-lite"/>
    </source>
</evidence>
<accession>C0P7C2</accession>
<reference evidence="2" key="1">
    <citation type="journal article" date="2009" name="PLoS Genet.">
        <title>Sequencing, mapping, and analysis of 27,455 maize full-length cDNAs.</title>
        <authorList>
            <person name="Soderlund C."/>
            <person name="Descour A."/>
            <person name="Kudrna D."/>
            <person name="Bomhoff M."/>
            <person name="Boyd L."/>
            <person name="Currie J."/>
            <person name="Angelova A."/>
            <person name="Collura K."/>
            <person name="Wissotski M."/>
            <person name="Ashley E."/>
            <person name="Morrow D."/>
            <person name="Fernandes J."/>
            <person name="Walbot V."/>
            <person name="Yu Y."/>
        </authorList>
    </citation>
    <scope>NUCLEOTIDE SEQUENCE</scope>
    <source>
        <strain evidence="2">B73</strain>
    </source>
</reference>
<feature type="compositionally biased region" description="Low complexity" evidence="1">
    <location>
        <begin position="1"/>
        <end position="13"/>
    </location>
</feature>